<reference evidence="3" key="1">
    <citation type="submission" date="2021-03" db="EMBL/GenBank/DDBJ databases">
        <authorList>
            <person name="Kanchanasin P."/>
            <person name="Saeng-In P."/>
            <person name="Phongsopitanun W."/>
            <person name="Yuki M."/>
            <person name="Kudo T."/>
            <person name="Ohkuma M."/>
            <person name="Tanasupawat S."/>
        </authorList>
    </citation>
    <scope>NUCLEOTIDE SEQUENCE</scope>
    <source>
        <strain evidence="3">GKU 128</strain>
    </source>
</reference>
<evidence type="ECO:0000256" key="1">
    <source>
        <dbReference type="PROSITE-ProRule" id="PRU00325"/>
    </source>
</evidence>
<dbReference type="RefSeq" id="WP_208258537.1">
    <property type="nucleotide sequence ID" value="NZ_JAGEOJ010000011.1"/>
</dbReference>
<gene>
    <name evidence="3" type="ORF">J4573_26310</name>
</gene>
<feature type="domain" description="SWIM-type" evidence="2">
    <location>
        <begin position="55"/>
        <end position="89"/>
    </location>
</feature>
<evidence type="ECO:0000313" key="3">
    <source>
        <dbReference type="EMBL" id="MBO2450644.1"/>
    </source>
</evidence>
<dbReference type="EMBL" id="JAGEOJ010000011">
    <property type="protein sequence ID" value="MBO2450644.1"/>
    <property type="molecule type" value="Genomic_DNA"/>
</dbReference>
<sequence>MTARADLLALTPEALAALANRGLVKRATKDLDAGTAPEVTVDPDGTVRGRLPDGTETALPAGAGLEAATCTCAANGVCRHQIGLVLAYQRAAEQGSDQVPAGSGSGASWSPGEIDDETLARVLGERPVAAARRTLNAGYVARVHRATEADPEPSVELPTCTVRFLVPNELSYAHTDAAAGRRAEVVALAVWAFRAADERGLTGDDVRLEVGEGGPGPARDLSGTLEIADQILLDGVRHAGPLLAATLERVARDLTAQRLHWPAAAAEEIVEQLAAYRDRHAAHHAERLAELITELHARHRADGSSPRSQVLGTEESAETPLRRVRLTSLGCRVAGDEGERTAHVYLAQPDAGIVLTLKRRWAEEITGSALAGRRVAGVALGTFATANIVSESATRSASRSVRLAIGRVAKTTVTPLGRAWENLPEQIMIRDFTRAAERLSLLPPRLIRPRIEAELVRVAEIAELRQIGYHAGDQRLDAVIADGQGATAVVSISYDPVRPGALDALDAALRAEPRFVSGTLRRSRGTLIIDPIAVLGRDGVTVPDLAPGEGDAALEKAAAAGSDPLTGALDAALTACADAAHHGLAQVSPGLRGRIERTARDLEKAGLRAASAKVADLAAALAGDDTARMVRAWTDAQIRLITTAELR</sequence>
<evidence type="ECO:0000259" key="2">
    <source>
        <dbReference type="PROSITE" id="PS50966"/>
    </source>
</evidence>
<dbReference type="PROSITE" id="PS50966">
    <property type="entry name" value="ZF_SWIM"/>
    <property type="match status" value="1"/>
</dbReference>
<keyword evidence="1" id="KW-0479">Metal-binding</keyword>
<protein>
    <recommendedName>
        <fullName evidence="2">SWIM-type domain-containing protein</fullName>
    </recommendedName>
</protein>
<dbReference type="InterPro" id="IPR007527">
    <property type="entry name" value="Znf_SWIM"/>
</dbReference>
<comment type="caution">
    <text evidence="3">The sequence shown here is derived from an EMBL/GenBank/DDBJ whole genome shotgun (WGS) entry which is preliminary data.</text>
</comment>
<proteinExistence type="predicted"/>
<name>A0A939PIW3_9ACTN</name>
<evidence type="ECO:0000313" key="4">
    <source>
        <dbReference type="Proteomes" id="UP000669179"/>
    </source>
</evidence>
<dbReference type="Proteomes" id="UP000669179">
    <property type="component" value="Unassembled WGS sequence"/>
</dbReference>
<dbReference type="GO" id="GO:0008270">
    <property type="term" value="F:zinc ion binding"/>
    <property type="evidence" value="ECO:0007669"/>
    <property type="project" value="UniProtKB-KW"/>
</dbReference>
<dbReference type="AlphaFoldDB" id="A0A939PIW3"/>
<keyword evidence="1" id="KW-0862">Zinc</keyword>
<accession>A0A939PIW3</accession>
<organism evidence="3 4">
    <name type="scientific">Actinomadura barringtoniae</name>
    <dbReference type="NCBI Taxonomy" id="1427535"/>
    <lineage>
        <taxon>Bacteria</taxon>
        <taxon>Bacillati</taxon>
        <taxon>Actinomycetota</taxon>
        <taxon>Actinomycetes</taxon>
        <taxon>Streptosporangiales</taxon>
        <taxon>Thermomonosporaceae</taxon>
        <taxon>Actinomadura</taxon>
    </lineage>
</organism>
<keyword evidence="1" id="KW-0863">Zinc-finger</keyword>
<keyword evidence="4" id="KW-1185">Reference proteome</keyword>